<organism evidence="3 4">
    <name type="scientific">Methanoliparum thermophilum</name>
    <dbReference type="NCBI Taxonomy" id="2491083"/>
    <lineage>
        <taxon>Archaea</taxon>
        <taxon>Methanobacteriati</taxon>
        <taxon>Methanobacteriota</taxon>
        <taxon>Candidatus Methanoliparia</taxon>
        <taxon>Candidatus Methanoliparales</taxon>
        <taxon>Candidatus Methanoliparaceae</taxon>
        <taxon>Candidatus Methanoliparum</taxon>
    </lineage>
</organism>
<dbReference type="PANTHER" id="PTHR46558">
    <property type="entry name" value="TRACRIPTIONAL REGULATORY PROTEIN-RELATED-RELATED"/>
    <property type="match status" value="1"/>
</dbReference>
<proteinExistence type="predicted"/>
<dbReference type="Proteomes" id="UP000317158">
    <property type="component" value="Unassembled WGS sequence"/>
</dbReference>
<dbReference type="AlphaFoldDB" id="A0A520KU47"/>
<dbReference type="Gene3D" id="1.10.260.40">
    <property type="entry name" value="lambda repressor-like DNA-binding domains"/>
    <property type="match status" value="1"/>
</dbReference>
<dbReference type="PROSITE" id="PS50943">
    <property type="entry name" value="HTH_CROC1"/>
    <property type="match status" value="1"/>
</dbReference>
<accession>A0A520KU47</accession>
<evidence type="ECO:0000256" key="1">
    <source>
        <dbReference type="ARBA" id="ARBA00023125"/>
    </source>
</evidence>
<evidence type="ECO:0000259" key="2">
    <source>
        <dbReference type="PROSITE" id="PS50943"/>
    </source>
</evidence>
<keyword evidence="1" id="KW-0238">DNA-binding</keyword>
<protein>
    <submittedName>
        <fullName evidence="3">Transcriptional regulator</fullName>
    </submittedName>
</protein>
<dbReference type="EMBL" id="RXIF01000001">
    <property type="protein sequence ID" value="RZN65649.1"/>
    <property type="molecule type" value="Genomic_DNA"/>
</dbReference>
<dbReference type="InterPro" id="IPR001387">
    <property type="entry name" value="Cro/C1-type_HTH"/>
</dbReference>
<sequence>MIKNRLKVYRAMHDLTQEQLAEKAGVTRQTINAVEQGRYLPSLKLAFKLKKIFNVEIEDIFYEIENE</sequence>
<comment type="caution">
    <text evidence="3">The sequence shown here is derived from an EMBL/GenBank/DDBJ whole genome shotgun (WGS) entry which is preliminary data.</text>
</comment>
<dbReference type="SUPFAM" id="SSF47413">
    <property type="entry name" value="lambda repressor-like DNA-binding domains"/>
    <property type="match status" value="1"/>
</dbReference>
<dbReference type="GO" id="GO:0003677">
    <property type="term" value="F:DNA binding"/>
    <property type="evidence" value="ECO:0007669"/>
    <property type="project" value="UniProtKB-KW"/>
</dbReference>
<name>A0A520KU47_METT2</name>
<dbReference type="InterPro" id="IPR010982">
    <property type="entry name" value="Lambda_DNA-bd_dom_sf"/>
</dbReference>
<gene>
    <name evidence="3" type="ORF">EF806_00050</name>
</gene>
<dbReference type="SMART" id="SM00530">
    <property type="entry name" value="HTH_XRE"/>
    <property type="match status" value="1"/>
</dbReference>
<evidence type="ECO:0000313" key="3">
    <source>
        <dbReference type="EMBL" id="RZN65649.1"/>
    </source>
</evidence>
<evidence type="ECO:0000313" key="4">
    <source>
        <dbReference type="Proteomes" id="UP000317158"/>
    </source>
</evidence>
<reference evidence="3 4" key="1">
    <citation type="journal article" date="2019" name="Nat. Microbiol.">
        <title>Wide diversity of methane and short-chain alkane metabolisms in uncultured archaea.</title>
        <authorList>
            <person name="Borrel G."/>
            <person name="Adam P.S."/>
            <person name="McKay L.J."/>
            <person name="Chen L.X."/>
            <person name="Sierra-Garcia I.N."/>
            <person name="Sieber C.M."/>
            <person name="Letourneur Q."/>
            <person name="Ghozlane A."/>
            <person name="Andersen G.L."/>
            <person name="Li W.J."/>
            <person name="Hallam S.J."/>
            <person name="Muyzer G."/>
            <person name="de Oliveira V.M."/>
            <person name="Inskeep W.P."/>
            <person name="Banfield J.F."/>
            <person name="Gribaldo S."/>
        </authorList>
    </citation>
    <scope>NUCLEOTIDE SEQUENCE [LARGE SCALE GENOMIC DNA]</scope>
    <source>
        <strain evidence="3">NM1a</strain>
    </source>
</reference>
<dbReference type="CDD" id="cd00093">
    <property type="entry name" value="HTH_XRE"/>
    <property type="match status" value="1"/>
</dbReference>
<dbReference type="Pfam" id="PF01381">
    <property type="entry name" value="HTH_3"/>
    <property type="match status" value="1"/>
</dbReference>
<feature type="domain" description="HTH cro/C1-type" evidence="2">
    <location>
        <begin position="6"/>
        <end position="60"/>
    </location>
</feature>
<dbReference type="PANTHER" id="PTHR46558:SF4">
    <property type="entry name" value="DNA-BIDING PHAGE PROTEIN"/>
    <property type="match status" value="1"/>
</dbReference>